<accession>A0A8X6R460</accession>
<feature type="compositionally biased region" description="Basic and acidic residues" evidence="1">
    <location>
        <begin position="28"/>
        <end position="46"/>
    </location>
</feature>
<proteinExistence type="predicted"/>
<dbReference type="Proteomes" id="UP000887013">
    <property type="component" value="Unassembled WGS sequence"/>
</dbReference>
<feature type="compositionally biased region" description="Basic and acidic residues" evidence="1">
    <location>
        <begin position="134"/>
        <end position="147"/>
    </location>
</feature>
<dbReference type="EMBL" id="BMAW01039741">
    <property type="protein sequence ID" value="GFU57040.1"/>
    <property type="molecule type" value="Genomic_DNA"/>
</dbReference>
<comment type="caution">
    <text evidence="2">The sequence shown here is derived from an EMBL/GenBank/DDBJ whole genome shotgun (WGS) entry which is preliminary data.</text>
</comment>
<evidence type="ECO:0000256" key="1">
    <source>
        <dbReference type="SAM" id="MobiDB-lite"/>
    </source>
</evidence>
<feature type="compositionally biased region" description="Basic and acidic residues" evidence="1">
    <location>
        <begin position="86"/>
        <end position="110"/>
    </location>
</feature>
<organism evidence="2 3">
    <name type="scientific">Nephila pilipes</name>
    <name type="common">Giant wood spider</name>
    <name type="synonym">Nephila maculata</name>
    <dbReference type="NCBI Taxonomy" id="299642"/>
    <lineage>
        <taxon>Eukaryota</taxon>
        <taxon>Metazoa</taxon>
        <taxon>Ecdysozoa</taxon>
        <taxon>Arthropoda</taxon>
        <taxon>Chelicerata</taxon>
        <taxon>Arachnida</taxon>
        <taxon>Araneae</taxon>
        <taxon>Araneomorphae</taxon>
        <taxon>Entelegynae</taxon>
        <taxon>Araneoidea</taxon>
        <taxon>Nephilidae</taxon>
        <taxon>Nephila</taxon>
    </lineage>
</organism>
<name>A0A8X6R460_NEPPI</name>
<sequence>MEERLNSAGGNSVPEWRQAAGAAGKQQRPKEQAESEKHSAPDRRAGEALSTRPGQGSDSQRQTRQQQHQTKPDEARQQIKTASIRQEQHQTRSDEARQDSQHRIAPDQTRRAAATDQTKRAAQTRPNQKQSKRRQTETKPEEPRGAELEYQATRKLNSALGWLFKTYFNPMAPSKCHTPIRKNVKHRCT</sequence>
<feature type="compositionally biased region" description="Polar residues" evidence="1">
    <location>
        <begin position="120"/>
        <end position="129"/>
    </location>
</feature>
<reference evidence="2" key="1">
    <citation type="submission" date="2020-08" db="EMBL/GenBank/DDBJ databases">
        <title>Multicomponent nature underlies the extraordinary mechanical properties of spider dragline silk.</title>
        <authorList>
            <person name="Kono N."/>
            <person name="Nakamura H."/>
            <person name="Mori M."/>
            <person name="Yoshida Y."/>
            <person name="Ohtoshi R."/>
            <person name="Malay A.D."/>
            <person name="Moran D.A.P."/>
            <person name="Tomita M."/>
            <person name="Numata K."/>
            <person name="Arakawa K."/>
        </authorList>
    </citation>
    <scope>NUCLEOTIDE SEQUENCE</scope>
</reference>
<feature type="region of interest" description="Disordered" evidence="1">
    <location>
        <begin position="1"/>
        <end position="150"/>
    </location>
</feature>
<keyword evidence="3" id="KW-1185">Reference proteome</keyword>
<evidence type="ECO:0000313" key="3">
    <source>
        <dbReference type="Proteomes" id="UP000887013"/>
    </source>
</evidence>
<dbReference type="AlphaFoldDB" id="A0A8X6R460"/>
<gene>
    <name evidence="2" type="ORF">NPIL_259511</name>
</gene>
<evidence type="ECO:0000313" key="2">
    <source>
        <dbReference type="EMBL" id="GFU57040.1"/>
    </source>
</evidence>
<protein>
    <submittedName>
        <fullName evidence="2">Uncharacterized protein</fullName>
    </submittedName>
</protein>
<feature type="compositionally biased region" description="Low complexity" evidence="1">
    <location>
        <begin position="54"/>
        <end position="69"/>
    </location>
</feature>